<protein>
    <submittedName>
        <fullName evidence="1">Uncharacterized protein</fullName>
    </submittedName>
</protein>
<keyword evidence="2" id="KW-1185">Reference proteome</keyword>
<dbReference type="EMBL" id="JBIAFP010000061">
    <property type="protein sequence ID" value="MFE9231372.1"/>
    <property type="molecule type" value="Genomic_DNA"/>
</dbReference>
<proteinExistence type="predicted"/>
<reference evidence="1 2" key="1">
    <citation type="submission" date="2024-10" db="EMBL/GenBank/DDBJ databases">
        <title>The Natural Products Discovery Center: Release of the First 8490 Sequenced Strains for Exploring Actinobacteria Biosynthetic Diversity.</title>
        <authorList>
            <person name="Kalkreuter E."/>
            <person name="Kautsar S.A."/>
            <person name="Yang D."/>
            <person name="Bader C.D."/>
            <person name="Teijaro C.N."/>
            <person name="Fluegel L."/>
            <person name="Davis C.M."/>
            <person name="Simpson J.R."/>
            <person name="Lauterbach L."/>
            <person name="Steele A.D."/>
            <person name="Gui C."/>
            <person name="Meng S."/>
            <person name="Li G."/>
            <person name="Viehrig K."/>
            <person name="Ye F."/>
            <person name="Su P."/>
            <person name="Kiefer A.F."/>
            <person name="Nichols A."/>
            <person name="Cepeda A.J."/>
            <person name="Yan W."/>
            <person name="Fan B."/>
            <person name="Jiang Y."/>
            <person name="Adhikari A."/>
            <person name="Zheng C.-J."/>
            <person name="Schuster L."/>
            <person name="Cowan T.M."/>
            <person name="Smanski M.J."/>
            <person name="Chevrette M.G."/>
            <person name="De Carvalho L.P.S."/>
            <person name="Shen B."/>
        </authorList>
    </citation>
    <scope>NUCLEOTIDE SEQUENCE [LARGE SCALE GENOMIC DNA]</scope>
    <source>
        <strain evidence="1 2">NPDC007066</strain>
    </source>
</reference>
<evidence type="ECO:0000313" key="1">
    <source>
        <dbReference type="EMBL" id="MFE9231372.1"/>
    </source>
</evidence>
<comment type="caution">
    <text evidence="1">The sequence shown here is derived from an EMBL/GenBank/DDBJ whole genome shotgun (WGS) entry which is preliminary data.</text>
</comment>
<dbReference type="Proteomes" id="UP001601288">
    <property type="component" value="Unassembled WGS sequence"/>
</dbReference>
<evidence type="ECO:0000313" key="2">
    <source>
        <dbReference type="Proteomes" id="UP001601288"/>
    </source>
</evidence>
<gene>
    <name evidence="1" type="ORF">ACFYM3_43740</name>
</gene>
<name>A0ABW6LUU5_9ACTN</name>
<accession>A0ABW6LUU5</accession>
<organism evidence="1 2">
    <name type="scientific">Streptomyces massasporeus</name>
    <dbReference type="NCBI Taxonomy" id="67324"/>
    <lineage>
        <taxon>Bacteria</taxon>
        <taxon>Bacillati</taxon>
        <taxon>Actinomycetota</taxon>
        <taxon>Actinomycetes</taxon>
        <taxon>Kitasatosporales</taxon>
        <taxon>Streptomycetaceae</taxon>
        <taxon>Streptomyces</taxon>
    </lineage>
</organism>
<sequence length="164" mass="17668">MAPVVLAPWSAALLLALLAQRRWSLPAAGVVCAVTTGRIAGKLRGTDRPWRHAVRLTANRAVVTLLQGGSLITRHWWPLAAVGCLSSSRLRRAAAVAAVADVVCEYRFGETGLDPLRYGVARRLDDLAYGVGVWLSAVQGRSTAALRPSVRAPGRRIRRPESAR</sequence>
<dbReference type="RefSeq" id="WP_358293086.1">
    <property type="nucleotide sequence ID" value="NZ_JBEYGJ010000080.1"/>
</dbReference>